<dbReference type="GeneID" id="20329390"/>
<dbReference type="CTD" id="20329390"/>
<sequence length="227" mass="25818">VDREVTSEVHSFANQFGFARDSPGTQLNLSQLNVLHQGTSSFSRYDIRDIAIHIYFCNALLIRPLYVLVSTIFEISRYVYRCNTLLIQLLKIPRYHKREIQLGFGDISNIVPTESRGGLVQLIQSRNITNERFGWVSHENQMGMQVFLFIVTPHSFERSCSCSGVIILVSPHQMRGALDSSFALLIELISSTYPMAVPGFEPQTSDMRGERVTTTHLSLLFKPLDIY</sequence>
<reference evidence="1 2" key="1">
    <citation type="submission" date="2013-11" db="EMBL/GenBank/DDBJ databases">
        <title>Opisthorchis viverrini - life in the bile duct.</title>
        <authorList>
            <person name="Young N.D."/>
            <person name="Nagarajan N."/>
            <person name="Lin S.J."/>
            <person name="Korhonen P.K."/>
            <person name="Jex A.R."/>
            <person name="Hall R.S."/>
            <person name="Safavi-Hemami H."/>
            <person name="Kaewkong W."/>
            <person name="Bertrand D."/>
            <person name="Gao S."/>
            <person name="Seet Q."/>
            <person name="Wongkham S."/>
            <person name="Teh B.T."/>
            <person name="Wongkham C."/>
            <person name="Intapan P.M."/>
            <person name="Maleewong W."/>
            <person name="Yang X."/>
            <person name="Hu M."/>
            <person name="Wang Z."/>
            <person name="Hofmann A."/>
            <person name="Sternberg P.W."/>
            <person name="Tan P."/>
            <person name="Wang J."/>
            <person name="Gasser R.B."/>
        </authorList>
    </citation>
    <scope>NUCLEOTIDE SEQUENCE [LARGE SCALE GENOMIC DNA]</scope>
</reference>
<organism evidence="1 2">
    <name type="scientific">Opisthorchis viverrini</name>
    <name type="common">Southeast Asian liver fluke</name>
    <dbReference type="NCBI Taxonomy" id="6198"/>
    <lineage>
        <taxon>Eukaryota</taxon>
        <taxon>Metazoa</taxon>
        <taxon>Spiralia</taxon>
        <taxon>Lophotrochozoa</taxon>
        <taxon>Platyhelminthes</taxon>
        <taxon>Trematoda</taxon>
        <taxon>Digenea</taxon>
        <taxon>Opisthorchiida</taxon>
        <taxon>Opisthorchiata</taxon>
        <taxon>Opisthorchiidae</taxon>
        <taxon>Opisthorchis</taxon>
    </lineage>
</organism>
<proteinExistence type="predicted"/>
<dbReference type="AlphaFoldDB" id="A0A075A0D2"/>
<evidence type="ECO:0000313" key="2">
    <source>
        <dbReference type="Proteomes" id="UP000054324"/>
    </source>
</evidence>
<dbReference type="EMBL" id="KL597012">
    <property type="protein sequence ID" value="KER20884.1"/>
    <property type="molecule type" value="Genomic_DNA"/>
</dbReference>
<feature type="non-terminal residue" evidence="1">
    <location>
        <position position="1"/>
    </location>
</feature>
<accession>A0A075A0D2</accession>
<keyword evidence="2" id="KW-1185">Reference proteome</keyword>
<gene>
    <name evidence="1" type="ORF">T265_15225</name>
</gene>
<dbReference type="KEGG" id="ovi:T265_15225"/>
<evidence type="ECO:0000313" key="1">
    <source>
        <dbReference type="EMBL" id="KER20884.1"/>
    </source>
</evidence>
<protein>
    <submittedName>
        <fullName evidence="1">Uncharacterized protein</fullName>
    </submittedName>
</protein>
<name>A0A075A0D2_OPIVI</name>
<dbReference type="Proteomes" id="UP000054324">
    <property type="component" value="Unassembled WGS sequence"/>
</dbReference>
<dbReference type="RefSeq" id="XP_009175365.1">
    <property type="nucleotide sequence ID" value="XM_009177101.1"/>
</dbReference>